<comment type="similarity">
    <text evidence="1 9">Belongs to the endoribonuclease YbeY family.</text>
</comment>
<keyword evidence="5 9" id="KW-0479">Metal-binding</keyword>
<keyword evidence="7 9" id="KW-0378">Hydrolase</keyword>
<dbReference type="GO" id="GO:0008270">
    <property type="term" value="F:zinc ion binding"/>
    <property type="evidence" value="ECO:0007669"/>
    <property type="project" value="UniProtKB-UniRule"/>
</dbReference>
<dbReference type="InterPro" id="IPR002036">
    <property type="entry name" value="YbeY"/>
</dbReference>
<evidence type="ECO:0000256" key="8">
    <source>
        <dbReference type="ARBA" id="ARBA00022833"/>
    </source>
</evidence>
<comment type="caution">
    <text evidence="10">The sequence shown here is derived from an EMBL/GenBank/DDBJ whole genome shotgun (WGS) entry which is preliminary data.</text>
</comment>
<dbReference type="HAMAP" id="MF_00009">
    <property type="entry name" value="Endoribonucl_YbeY"/>
    <property type="match status" value="1"/>
</dbReference>
<evidence type="ECO:0000256" key="1">
    <source>
        <dbReference type="ARBA" id="ARBA00010875"/>
    </source>
</evidence>
<comment type="subcellular location">
    <subcellularLocation>
        <location evidence="9">Cytoplasm</location>
    </subcellularLocation>
</comment>
<evidence type="ECO:0000256" key="5">
    <source>
        <dbReference type="ARBA" id="ARBA00022723"/>
    </source>
</evidence>
<evidence type="ECO:0000256" key="2">
    <source>
        <dbReference type="ARBA" id="ARBA00022517"/>
    </source>
</evidence>
<evidence type="ECO:0000313" key="10">
    <source>
        <dbReference type="EMBL" id="HIX72293.1"/>
    </source>
</evidence>
<feature type="binding site" evidence="9">
    <location>
        <position position="131"/>
    </location>
    <ligand>
        <name>Zn(2+)</name>
        <dbReference type="ChEBI" id="CHEBI:29105"/>
        <note>catalytic</note>
    </ligand>
</feature>
<dbReference type="SUPFAM" id="SSF55486">
    <property type="entry name" value="Metalloproteases ('zincins'), catalytic domain"/>
    <property type="match status" value="1"/>
</dbReference>
<keyword evidence="6 9" id="KW-0255">Endonuclease</keyword>
<dbReference type="EMBL" id="DXEQ01000129">
    <property type="protein sequence ID" value="HIX72293.1"/>
    <property type="molecule type" value="Genomic_DNA"/>
</dbReference>
<proteinExistence type="inferred from homology"/>
<gene>
    <name evidence="9 10" type="primary">ybeY</name>
    <name evidence="10" type="ORF">H9849_04655</name>
</gene>
<keyword evidence="2 9" id="KW-0690">Ribosome biogenesis</keyword>
<protein>
    <recommendedName>
        <fullName evidence="9">Endoribonuclease YbeY</fullName>
        <ecNumber evidence="9">3.1.-.-</ecNumber>
    </recommendedName>
</protein>
<dbReference type="PROSITE" id="PS01306">
    <property type="entry name" value="UPF0054"/>
    <property type="match status" value="1"/>
</dbReference>
<dbReference type="Proteomes" id="UP000886805">
    <property type="component" value="Unassembled WGS sequence"/>
</dbReference>
<dbReference type="AlphaFoldDB" id="A0A9D1X3H9"/>
<keyword evidence="9" id="KW-0963">Cytoplasm</keyword>
<evidence type="ECO:0000313" key="11">
    <source>
        <dbReference type="Proteomes" id="UP000886805"/>
    </source>
</evidence>
<dbReference type="Gene3D" id="3.40.390.30">
    <property type="entry name" value="Metalloproteases ('zincins'), catalytic domain"/>
    <property type="match status" value="1"/>
</dbReference>
<evidence type="ECO:0000256" key="7">
    <source>
        <dbReference type="ARBA" id="ARBA00022801"/>
    </source>
</evidence>
<comment type="function">
    <text evidence="9">Single strand-specific metallo-endoribonuclease involved in late-stage 70S ribosome quality control and in maturation of the 3' terminus of the 16S rRNA.</text>
</comment>
<evidence type="ECO:0000256" key="6">
    <source>
        <dbReference type="ARBA" id="ARBA00022759"/>
    </source>
</evidence>
<feature type="binding site" evidence="9">
    <location>
        <position position="135"/>
    </location>
    <ligand>
        <name>Zn(2+)</name>
        <dbReference type="ChEBI" id="CHEBI:29105"/>
        <note>catalytic</note>
    </ligand>
</feature>
<sequence length="166" mass="19589">MKIEIEYSYEDTFIPDYEEIIRRVVETALDYENCPYEAQVYVLLTDNEEIHQVNLEQRQIDRPTDVLSFPLAEYTCPADFSDLEEREPDVFHPETGELMLGDILISMDKVKEQAAEYGHSEKRELAFLVAHSMLHLMGYDHMEEDERLIMEQKQEEILAECGYTRE</sequence>
<dbReference type="PANTHER" id="PTHR46986">
    <property type="entry name" value="ENDORIBONUCLEASE YBEY, CHLOROPLASTIC"/>
    <property type="match status" value="1"/>
</dbReference>
<organism evidence="10 11">
    <name type="scientific">Candidatus Anaerobutyricum stercoripullorum</name>
    <dbReference type="NCBI Taxonomy" id="2838456"/>
    <lineage>
        <taxon>Bacteria</taxon>
        <taxon>Bacillati</taxon>
        <taxon>Bacillota</taxon>
        <taxon>Clostridia</taxon>
        <taxon>Lachnospirales</taxon>
        <taxon>Lachnospiraceae</taxon>
        <taxon>Anaerobutyricum</taxon>
    </lineage>
</organism>
<dbReference type="GO" id="GO:0006364">
    <property type="term" value="P:rRNA processing"/>
    <property type="evidence" value="ECO:0007669"/>
    <property type="project" value="UniProtKB-UniRule"/>
</dbReference>
<reference evidence="10" key="2">
    <citation type="submission" date="2021-04" db="EMBL/GenBank/DDBJ databases">
        <authorList>
            <person name="Gilroy R."/>
        </authorList>
    </citation>
    <scope>NUCLEOTIDE SEQUENCE</scope>
    <source>
        <strain evidence="10">ChiSxjej3B15-1167</strain>
    </source>
</reference>
<dbReference type="InterPro" id="IPR020549">
    <property type="entry name" value="YbeY_CS"/>
</dbReference>
<dbReference type="InterPro" id="IPR023091">
    <property type="entry name" value="MetalPrtase_cat_dom_sf_prd"/>
</dbReference>
<keyword evidence="4 9" id="KW-0540">Nuclease</keyword>
<evidence type="ECO:0000256" key="3">
    <source>
        <dbReference type="ARBA" id="ARBA00022552"/>
    </source>
</evidence>
<accession>A0A9D1X3H9</accession>
<dbReference type="Pfam" id="PF02130">
    <property type="entry name" value="YbeY"/>
    <property type="match status" value="1"/>
</dbReference>
<keyword evidence="8 9" id="KW-0862">Zinc</keyword>
<dbReference type="PANTHER" id="PTHR46986:SF1">
    <property type="entry name" value="ENDORIBONUCLEASE YBEY, CHLOROPLASTIC"/>
    <property type="match status" value="1"/>
</dbReference>
<dbReference type="GO" id="GO:0004222">
    <property type="term" value="F:metalloendopeptidase activity"/>
    <property type="evidence" value="ECO:0007669"/>
    <property type="project" value="InterPro"/>
</dbReference>
<evidence type="ECO:0000256" key="9">
    <source>
        <dbReference type="HAMAP-Rule" id="MF_00009"/>
    </source>
</evidence>
<reference evidence="10" key="1">
    <citation type="journal article" date="2021" name="PeerJ">
        <title>Extensive microbial diversity within the chicken gut microbiome revealed by metagenomics and culture.</title>
        <authorList>
            <person name="Gilroy R."/>
            <person name="Ravi A."/>
            <person name="Getino M."/>
            <person name="Pursley I."/>
            <person name="Horton D.L."/>
            <person name="Alikhan N.F."/>
            <person name="Baker D."/>
            <person name="Gharbi K."/>
            <person name="Hall N."/>
            <person name="Watson M."/>
            <person name="Adriaenssens E.M."/>
            <person name="Foster-Nyarko E."/>
            <person name="Jarju S."/>
            <person name="Secka A."/>
            <person name="Antonio M."/>
            <person name="Oren A."/>
            <person name="Chaudhuri R.R."/>
            <person name="La Ragione R."/>
            <person name="Hildebrand F."/>
            <person name="Pallen M.J."/>
        </authorList>
    </citation>
    <scope>NUCLEOTIDE SEQUENCE</scope>
    <source>
        <strain evidence="10">ChiSxjej3B15-1167</strain>
    </source>
</reference>
<dbReference type="NCBIfam" id="TIGR00043">
    <property type="entry name" value="rRNA maturation RNase YbeY"/>
    <property type="match status" value="1"/>
</dbReference>
<name>A0A9D1X3H9_9FIRM</name>
<feature type="binding site" evidence="9">
    <location>
        <position position="141"/>
    </location>
    <ligand>
        <name>Zn(2+)</name>
        <dbReference type="ChEBI" id="CHEBI:29105"/>
        <note>catalytic</note>
    </ligand>
</feature>
<dbReference type="GO" id="GO:0005737">
    <property type="term" value="C:cytoplasm"/>
    <property type="evidence" value="ECO:0007669"/>
    <property type="project" value="UniProtKB-SubCell"/>
</dbReference>
<dbReference type="GO" id="GO:0004521">
    <property type="term" value="F:RNA endonuclease activity"/>
    <property type="evidence" value="ECO:0007669"/>
    <property type="project" value="UniProtKB-UniRule"/>
</dbReference>
<keyword evidence="3 9" id="KW-0698">rRNA processing</keyword>
<evidence type="ECO:0000256" key="4">
    <source>
        <dbReference type="ARBA" id="ARBA00022722"/>
    </source>
</evidence>
<comment type="cofactor">
    <cofactor evidence="9">
        <name>Zn(2+)</name>
        <dbReference type="ChEBI" id="CHEBI:29105"/>
    </cofactor>
    <text evidence="9">Binds 1 zinc ion.</text>
</comment>
<dbReference type="EC" id="3.1.-.-" evidence="9"/>